<keyword evidence="5" id="KW-1003">Cell membrane</keyword>
<evidence type="ECO:0000313" key="12">
    <source>
        <dbReference type="Proteomes" id="UP000579281"/>
    </source>
</evidence>
<protein>
    <recommendedName>
        <fullName evidence="3">Multidrug export protein MepA</fullName>
    </recommendedName>
</protein>
<evidence type="ECO:0000256" key="5">
    <source>
        <dbReference type="ARBA" id="ARBA00022475"/>
    </source>
</evidence>
<organism evidence="11 12">
    <name type="scientific">Anaerosolibacter carboniphilus</name>
    <dbReference type="NCBI Taxonomy" id="1417629"/>
    <lineage>
        <taxon>Bacteria</taxon>
        <taxon>Bacillati</taxon>
        <taxon>Bacillota</taxon>
        <taxon>Clostridia</taxon>
        <taxon>Peptostreptococcales</taxon>
        <taxon>Thermotaleaceae</taxon>
        <taxon>Anaerosolibacter</taxon>
    </lineage>
</organism>
<evidence type="ECO:0000256" key="8">
    <source>
        <dbReference type="ARBA" id="ARBA00023136"/>
    </source>
</evidence>
<dbReference type="PANTHER" id="PTHR43823">
    <property type="entry name" value="SPORULATION PROTEIN YKVU"/>
    <property type="match status" value="1"/>
</dbReference>
<dbReference type="Pfam" id="PF01554">
    <property type="entry name" value="MatE"/>
    <property type="match status" value="2"/>
</dbReference>
<feature type="transmembrane region" description="Helical" evidence="10">
    <location>
        <begin position="167"/>
        <end position="188"/>
    </location>
</feature>
<dbReference type="GO" id="GO:0042910">
    <property type="term" value="F:xenobiotic transmembrane transporter activity"/>
    <property type="evidence" value="ECO:0007669"/>
    <property type="project" value="InterPro"/>
</dbReference>
<comment type="caution">
    <text evidence="11">The sequence shown here is derived from an EMBL/GenBank/DDBJ whole genome shotgun (WGS) entry which is preliminary data.</text>
</comment>
<dbReference type="AlphaFoldDB" id="A0A841KQA4"/>
<comment type="similarity">
    <text evidence="2">Belongs to the multi antimicrobial extrusion (MATE) (TC 2.A.66.1) family. MepA subfamily.</text>
</comment>
<keyword evidence="6 10" id="KW-0812">Transmembrane</keyword>
<gene>
    <name evidence="11" type="ORF">HNQ80_000339</name>
</gene>
<feature type="transmembrane region" description="Helical" evidence="10">
    <location>
        <begin position="354"/>
        <end position="379"/>
    </location>
</feature>
<dbReference type="PANTHER" id="PTHR43823:SF3">
    <property type="entry name" value="MULTIDRUG EXPORT PROTEIN MEPA"/>
    <property type="match status" value="1"/>
</dbReference>
<dbReference type="CDD" id="cd13143">
    <property type="entry name" value="MATE_MepA_like"/>
    <property type="match status" value="1"/>
</dbReference>
<feature type="transmembrane region" description="Helical" evidence="10">
    <location>
        <begin position="248"/>
        <end position="268"/>
    </location>
</feature>
<dbReference type="GO" id="GO:0015297">
    <property type="term" value="F:antiporter activity"/>
    <property type="evidence" value="ECO:0007669"/>
    <property type="project" value="InterPro"/>
</dbReference>
<name>A0A841KQA4_9FIRM</name>
<keyword evidence="12" id="KW-1185">Reference proteome</keyword>
<dbReference type="Proteomes" id="UP000579281">
    <property type="component" value="Unassembled WGS sequence"/>
</dbReference>
<reference evidence="11 12" key="1">
    <citation type="submission" date="2020-08" db="EMBL/GenBank/DDBJ databases">
        <title>Genomic Encyclopedia of Type Strains, Phase IV (KMG-IV): sequencing the most valuable type-strain genomes for metagenomic binning, comparative biology and taxonomic classification.</title>
        <authorList>
            <person name="Goeker M."/>
        </authorList>
    </citation>
    <scope>NUCLEOTIDE SEQUENCE [LARGE SCALE GENOMIC DNA]</scope>
    <source>
        <strain evidence="11 12">DSM 103526</strain>
    </source>
</reference>
<feature type="transmembrane region" description="Helical" evidence="10">
    <location>
        <begin position="138"/>
        <end position="155"/>
    </location>
</feature>
<proteinExistence type="inferred from homology"/>
<evidence type="ECO:0000256" key="2">
    <source>
        <dbReference type="ARBA" id="ARBA00008417"/>
    </source>
</evidence>
<dbReference type="NCBIfam" id="TIGR00797">
    <property type="entry name" value="matE"/>
    <property type="match status" value="1"/>
</dbReference>
<feature type="transmembrane region" description="Helical" evidence="10">
    <location>
        <begin position="98"/>
        <end position="118"/>
    </location>
</feature>
<evidence type="ECO:0000256" key="6">
    <source>
        <dbReference type="ARBA" id="ARBA00022692"/>
    </source>
</evidence>
<evidence type="ECO:0000256" key="10">
    <source>
        <dbReference type="SAM" id="Phobius"/>
    </source>
</evidence>
<dbReference type="InterPro" id="IPR048279">
    <property type="entry name" value="MdtK-like"/>
</dbReference>
<evidence type="ECO:0000256" key="3">
    <source>
        <dbReference type="ARBA" id="ARBA00022106"/>
    </source>
</evidence>
<sequence>MDQKSLYYLEKAPVPKAIMHMVIPMMLSFIATLIYNITDAFYIGKLDNTAMMAAVTLALPFSAILMALGNLFGAGAGTYVSRLLGEDNADRAKQVSSVNFWLSIFTGAIFMAICLPLLTPILQLLGARGESLVHTRDYILMFVIGAPLIIANFSLEQTVRAEGASTASMMGMLAGVIINMVLDPIFIFLLHMDIMGAALASVIGNVISVVWFIYYLQKKSTVQSVSIKDFKPNKEICKNIFKVGISAFLLDGFLAITSLLFNNFAVLYGDSIVAGVGISQRVVQIVDFISMSFSMGVVPLIAFAYSAKNHERLMKIIKKTTLYMVGITMGLSAILFVFRAQIISAFSIDSDVIAIGQIILMAQLCSTIFAGLSALFTGIFQAFGKGIQSTVMSVMRGIAFIPILILGNMLFAVNGIIWAMTISEAFACIVGLFLWLGIRKKSLLEISTKEADEPQNHTDIIVEQ</sequence>
<evidence type="ECO:0000256" key="9">
    <source>
        <dbReference type="ARBA" id="ARBA00023251"/>
    </source>
</evidence>
<feature type="transmembrane region" description="Helical" evidence="10">
    <location>
        <begin position="288"/>
        <end position="308"/>
    </location>
</feature>
<dbReference type="InterPro" id="IPR051327">
    <property type="entry name" value="MATE_MepA_subfamily"/>
</dbReference>
<dbReference type="InterPro" id="IPR002528">
    <property type="entry name" value="MATE_fam"/>
</dbReference>
<evidence type="ECO:0000256" key="7">
    <source>
        <dbReference type="ARBA" id="ARBA00022989"/>
    </source>
</evidence>
<keyword evidence="8 10" id="KW-0472">Membrane</keyword>
<dbReference type="InterPro" id="IPR045070">
    <property type="entry name" value="MATE_MepA-like"/>
</dbReference>
<evidence type="ECO:0000313" key="11">
    <source>
        <dbReference type="EMBL" id="MBB6214270.1"/>
    </source>
</evidence>
<evidence type="ECO:0000256" key="1">
    <source>
        <dbReference type="ARBA" id="ARBA00004651"/>
    </source>
</evidence>
<dbReference type="GO" id="GO:0005886">
    <property type="term" value="C:plasma membrane"/>
    <property type="evidence" value="ECO:0007669"/>
    <property type="project" value="UniProtKB-SubCell"/>
</dbReference>
<feature type="transmembrane region" description="Helical" evidence="10">
    <location>
        <begin position="194"/>
        <end position="216"/>
    </location>
</feature>
<comment type="subcellular location">
    <subcellularLocation>
        <location evidence="1">Cell membrane</location>
        <topology evidence="1">Multi-pass membrane protein</topology>
    </subcellularLocation>
</comment>
<keyword evidence="4" id="KW-0813">Transport</keyword>
<accession>A0A841KQA4</accession>
<feature type="transmembrane region" description="Helical" evidence="10">
    <location>
        <begin position="391"/>
        <end position="411"/>
    </location>
</feature>
<feature type="transmembrane region" description="Helical" evidence="10">
    <location>
        <begin position="21"/>
        <end position="38"/>
    </location>
</feature>
<keyword evidence="7 10" id="KW-1133">Transmembrane helix</keyword>
<keyword evidence="9" id="KW-0046">Antibiotic resistance</keyword>
<evidence type="ECO:0000256" key="4">
    <source>
        <dbReference type="ARBA" id="ARBA00022448"/>
    </source>
</evidence>
<feature type="transmembrane region" description="Helical" evidence="10">
    <location>
        <begin position="417"/>
        <end position="438"/>
    </location>
</feature>
<feature type="transmembrane region" description="Helical" evidence="10">
    <location>
        <begin position="50"/>
        <end position="77"/>
    </location>
</feature>
<dbReference type="GO" id="GO:0046677">
    <property type="term" value="P:response to antibiotic"/>
    <property type="evidence" value="ECO:0007669"/>
    <property type="project" value="UniProtKB-KW"/>
</dbReference>
<feature type="transmembrane region" description="Helical" evidence="10">
    <location>
        <begin position="320"/>
        <end position="342"/>
    </location>
</feature>
<dbReference type="PIRSF" id="PIRSF006603">
    <property type="entry name" value="DinF"/>
    <property type="match status" value="1"/>
</dbReference>
<dbReference type="EMBL" id="JACHEN010000001">
    <property type="protein sequence ID" value="MBB6214270.1"/>
    <property type="molecule type" value="Genomic_DNA"/>
</dbReference>